<dbReference type="EMBL" id="JANHOG010000225">
    <property type="protein sequence ID" value="KAJ3556629.1"/>
    <property type="molecule type" value="Genomic_DNA"/>
</dbReference>
<organism evidence="1 2">
    <name type="scientific">Phlebia brevispora</name>
    <dbReference type="NCBI Taxonomy" id="194682"/>
    <lineage>
        <taxon>Eukaryota</taxon>
        <taxon>Fungi</taxon>
        <taxon>Dikarya</taxon>
        <taxon>Basidiomycota</taxon>
        <taxon>Agaricomycotina</taxon>
        <taxon>Agaricomycetes</taxon>
        <taxon>Polyporales</taxon>
        <taxon>Meruliaceae</taxon>
        <taxon>Phlebia</taxon>
    </lineage>
</organism>
<keyword evidence="2" id="KW-1185">Reference proteome</keyword>
<gene>
    <name evidence="1" type="ORF">NM688_g1923</name>
</gene>
<comment type="caution">
    <text evidence="1">The sequence shown here is derived from an EMBL/GenBank/DDBJ whole genome shotgun (WGS) entry which is preliminary data.</text>
</comment>
<proteinExistence type="predicted"/>
<evidence type="ECO:0000313" key="1">
    <source>
        <dbReference type="EMBL" id="KAJ3556629.1"/>
    </source>
</evidence>
<accession>A0ACC1T9Y4</accession>
<protein>
    <submittedName>
        <fullName evidence="1">Uncharacterized protein</fullName>
    </submittedName>
</protein>
<evidence type="ECO:0000313" key="2">
    <source>
        <dbReference type="Proteomes" id="UP001148662"/>
    </source>
</evidence>
<name>A0ACC1T9Y4_9APHY</name>
<reference evidence="1" key="1">
    <citation type="submission" date="2022-07" db="EMBL/GenBank/DDBJ databases">
        <title>Genome Sequence of Phlebia brevispora.</title>
        <authorList>
            <person name="Buettner E."/>
        </authorList>
    </citation>
    <scope>NUCLEOTIDE SEQUENCE</scope>
    <source>
        <strain evidence="1">MPL23</strain>
    </source>
</reference>
<sequence length="314" mass="35233">MGALCFERPSECRSSTPGSHVLARYESHRSLEASHGFNGDITFFISEAPAYMDHQEMSHKIRAVEFYSGIGGLHLALTRSSVQAEVVRAFDWDQSACQVYAANYGPNIVQKVDISTLSAEDLGILDADLWLLSPSCQPYTVLNPLAKGAEDPRARSFIHLTENLLPELTIQQRHPKYMLVENVAGFEFGIPNSRLRYYLLAKVKPLSFRFVSDNKDIVWRHIPGAGQAWQDPRNEEIDSCADTVRELGDYLDEDGLQSNDSGASVVLLYERLASALVRIDLWFNISTGYTRMAERSGSVLQMNEELDASRFSPY</sequence>
<dbReference type="Proteomes" id="UP001148662">
    <property type="component" value="Unassembled WGS sequence"/>
</dbReference>